<feature type="binding site" evidence="11">
    <location>
        <position position="93"/>
    </location>
    <ligand>
        <name>FMN</name>
        <dbReference type="ChEBI" id="CHEBI:58210"/>
    </ligand>
</feature>
<evidence type="ECO:0000259" key="12">
    <source>
        <dbReference type="Pfam" id="PF01070"/>
    </source>
</evidence>
<comment type="similarity">
    <text evidence="11">Belongs to the IPP isomerase type 2 family.</text>
</comment>
<evidence type="ECO:0000256" key="8">
    <source>
        <dbReference type="ARBA" id="ARBA00023229"/>
    </source>
</evidence>
<keyword evidence="6 11" id="KW-0460">Magnesium</keyword>
<reference evidence="13 14" key="1">
    <citation type="submission" date="2018-03" db="EMBL/GenBank/DDBJ databases">
        <title>Genomic Encyclopedia of Type Strains, Phase III (KMG-III): the genomes of soil and plant-associated and newly described type strains.</title>
        <authorList>
            <person name="Whitman W."/>
        </authorList>
    </citation>
    <scope>NUCLEOTIDE SEQUENCE [LARGE SCALE GENOMIC DNA]</scope>
    <source>
        <strain evidence="13 14">CGMCC 1.07653</strain>
    </source>
</reference>
<evidence type="ECO:0000256" key="2">
    <source>
        <dbReference type="ARBA" id="ARBA00022490"/>
    </source>
</evidence>
<dbReference type="EMBL" id="PYAV01000003">
    <property type="protein sequence ID" value="PSL50479.1"/>
    <property type="molecule type" value="Genomic_DNA"/>
</dbReference>
<proteinExistence type="inferred from homology"/>
<feature type="binding site" evidence="11">
    <location>
        <position position="152"/>
    </location>
    <ligand>
        <name>substrate</name>
    </ligand>
</feature>
<keyword evidence="14" id="KW-1185">Reference proteome</keyword>
<dbReference type="GO" id="GO:0016491">
    <property type="term" value="F:oxidoreductase activity"/>
    <property type="evidence" value="ECO:0007669"/>
    <property type="project" value="InterPro"/>
</dbReference>
<name>A0A2P8HW74_9BACI</name>
<dbReference type="GO" id="GO:0004452">
    <property type="term" value="F:isopentenyl-diphosphate delta-isomerase activity"/>
    <property type="evidence" value="ECO:0007669"/>
    <property type="project" value="UniProtKB-UniRule"/>
</dbReference>
<feature type="binding site" evidence="11">
    <location>
        <position position="184"/>
    </location>
    <ligand>
        <name>FMN</name>
        <dbReference type="ChEBI" id="CHEBI:58210"/>
    </ligand>
</feature>
<dbReference type="InterPro" id="IPR011179">
    <property type="entry name" value="IPdP_isomerase"/>
</dbReference>
<evidence type="ECO:0000256" key="6">
    <source>
        <dbReference type="ARBA" id="ARBA00022842"/>
    </source>
</evidence>
<evidence type="ECO:0000313" key="13">
    <source>
        <dbReference type="EMBL" id="PSL50479.1"/>
    </source>
</evidence>
<comment type="function">
    <text evidence="11">Involved in the biosynthesis of isoprenoids. Catalyzes the 1,3-allylic rearrangement of the homoallylic substrate isopentenyl (IPP) to its allylic isomer, dimethylallyl diphosphate (DMAPP).</text>
</comment>
<gene>
    <name evidence="11" type="primary">fni</name>
    <name evidence="13" type="ORF">B0H94_10391</name>
</gene>
<comment type="catalytic activity">
    <reaction evidence="11">
        <text>isopentenyl diphosphate = dimethylallyl diphosphate</text>
        <dbReference type="Rhea" id="RHEA:23284"/>
        <dbReference type="ChEBI" id="CHEBI:57623"/>
        <dbReference type="ChEBI" id="CHEBI:128769"/>
        <dbReference type="EC" id="5.3.3.2"/>
    </reaction>
</comment>
<feature type="binding site" evidence="11">
    <location>
        <position position="214"/>
    </location>
    <ligand>
        <name>FMN</name>
        <dbReference type="ChEBI" id="CHEBI:58210"/>
    </ligand>
</feature>
<comment type="cofactor">
    <cofactor evidence="11">
        <name>Mg(2+)</name>
        <dbReference type="ChEBI" id="CHEBI:18420"/>
    </cofactor>
</comment>
<feature type="binding site" evidence="11">
    <location>
        <begin position="6"/>
        <end position="7"/>
    </location>
    <ligand>
        <name>substrate</name>
    </ligand>
</feature>
<dbReference type="AlphaFoldDB" id="A0A2P8HW74"/>
<keyword evidence="4 11" id="KW-0288">FMN</keyword>
<sequence>MSRAERKRDHIAHAVAGSRKETNGFEDVRFVHTSLPEIAFNDVDISTTIGGLHLSSPIVVNAMTGGGGEETEKINRSLARACQMTGLPMAVGSQMAALKDTKERRTYEVVRETYPEGLLFANLGSEAEPEQAKQAVDMIAADALQIHLNPIQELVMPEGDRDFRGTVERLRAIKESVSVPLIVKEVGFGISHETAGTLASIGVEVIDTGGNGGTNFAAIENVRRDEPLTFFESWGLSTAASVIEARSGANEADIIASGGIRNAEDVGKAVALGANACGMAGRILEAVKSGGVDAAVESINRMHGTLRYLMTAVGAKDLHELQQAPLVVQGSTHHWLSERGLR</sequence>
<evidence type="ECO:0000256" key="4">
    <source>
        <dbReference type="ARBA" id="ARBA00022643"/>
    </source>
</evidence>
<dbReference type="PANTHER" id="PTHR43665">
    <property type="entry name" value="ISOPENTENYL-DIPHOSPHATE DELTA-ISOMERASE"/>
    <property type="match status" value="1"/>
</dbReference>
<evidence type="ECO:0000256" key="10">
    <source>
        <dbReference type="ARBA" id="ARBA00025810"/>
    </source>
</evidence>
<dbReference type="SMART" id="SM01240">
    <property type="entry name" value="IMPDH"/>
    <property type="match status" value="1"/>
</dbReference>
<keyword evidence="9 11" id="KW-0413">Isomerase</keyword>
<comment type="cofactor">
    <cofactor evidence="1 11">
        <name>FMN</name>
        <dbReference type="ChEBI" id="CHEBI:58210"/>
    </cofactor>
</comment>
<evidence type="ECO:0000256" key="11">
    <source>
        <dbReference type="HAMAP-Rule" id="MF_00354"/>
    </source>
</evidence>
<dbReference type="InterPro" id="IPR000262">
    <property type="entry name" value="FMN-dep_DH"/>
</dbReference>
<evidence type="ECO:0000256" key="9">
    <source>
        <dbReference type="ARBA" id="ARBA00023235"/>
    </source>
</evidence>
<dbReference type="NCBIfam" id="TIGR02151">
    <property type="entry name" value="IPP_isom_2"/>
    <property type="match status" value="1"/>
</dbReference>
<dbReference type="InterPro" id="IPR013785">
    <property type="entry name" value="Aldolase_TIM"/>
</dbReference>
<dbReference type="GO" id="GO:0000287">
    <property type="term" value="F:magnesium ion binding"/>
    <property type="evidence" value="ECO:0007669"/>
    <property type="project" value="UniProtKB-UniRule"/>
</dbReference>
<evidence type="ECO:0000256" key="5">
    <source>
        <dbReference type="ARBA" id="ARBA00022723"/>
    </source>
</evidence>
<evidence type="ECO:0000256" key="3">
    <source>
        <dbReference type="ARBA" id="ARBA00022630"/>
    </source>
</evidence>
<dbReference type="CDD" id="cd02811">
    <property type="entry name" value="IDI-2_FMN"/>
    <property type="match status" value="1"/>
</dbReference>
<dbReference type="PANTHER" id="PTHR43665:SF1">
    <property type="entry name" value="ISOPENTENYL-DIPHOSPHATE DELTA-ISOMERASE"/>
    <property type="match status" value="1"/>
</dbReference>
<dbReference type="HAMAP" id="MF_00354">
    <property type="entry name" value="Idi_2"/>
    <property type="match status" value="1"/>
</dbReference>
<keyword evidence="5 11" id="KW-0479">Metal-binding</keyword>
<feature type="binding site" evidence="11">
    <location>
        <begin position="259"/>
        <end position="261"/>
    </location>
    <ligand>
        <name>FMN</name>
        <dbReference type="ChEBI" id="CHEBI:58210"/>
    </ligand>
</feature>
<dbReference type="Pfam" id="PF01070">
    <property type="entry name" value="FMN_dh"/>
    <property type="match status" value="1"/>
</dbReference>
<accession>A0A2P8HW74</accession>
<feature type="binding site" evidence="11">
    <location>
        <position position="122"/>
    </location>
    <ligand>
        <name>FMN</name>
        <dbReference type="ChEBI" id="CHEBI:58210"/>
    </ligand>
</feature>
<comment type="cofactor">
    <cofactor evidence="11">
        <name>NADPH</name>
        <dbReference type="ChEBI" id="CHEBI:57783"/>
    </cofactor>
</comment>
<keyword evidence="3 11" id="KW-0285">Flavoprotein</keyword>
<comment type="subunit">
    <text evidence="10 11">Homooctamer. Dimer of tetramers.</text>
</comment>
<evidence type="ECO:0000313" key="14">
    <source>
        <dbReference type="Proteomes" id="UP000242310"/>
    </source>
</evidence>
<feature type="binding site" evidence="11">
    <location>
        <begin position="62"/>
        <end position="64"/>
    </location>
    <ligand>
        <name>FMN</name>
        <dbReference type="ChEBI" id="CHEBI:58210"/>
    </ligand>
</feature>
<dbReference type="OrthoDB" id="9795032at2"/>
<dbReference type="Gene3D" id="3.20.20.70">
    <property type="entry name" value="Aldolase class I"/>
    <property type="match status" value="1"/>
</dbReference>
<feature type="binding site" evidence="11">
    <location>
        <position position="153"/>
    </location>
    <ligand>
        <name>Mg(2+)</name>
        <dbReference type="ChEBI" id="CHEBI:18420"/>
    </ligand>
</feature>
<keyword evidence="8 11" id="KW-0414">Isoprene biosynthesis</keyword>
<protein>
    <recommendedName>
        <fullName evidence="11">Isopentenyl-diphosphate delta-isomerase</fullName>
        <shortName evidence="11">IPP isomerase</shortName>
        <ecNumber evidence="11">5.3.3.2</ecNumber>
    </recommendedName>
    <alternativeName>
        <fullName evidence="11">Isopentenyl diphosphate:dimethylallyl diphosphate isomerase</fullName>
    </alternativeName>
    <alternativeName>
        <fullName evidence="11">Isopentenyl pyrophosphate isomerase</fullName>
    </alternativeName>
    <alternativeName>
        <fullName evidence="11">Type 2 isopentenyl diphosphate isomerase</fullName>
        <shortName evidence="11">IDI-2</shortName>
    </alternativeName>
</protein>
<dbReference type="PIRSF" id="PIRSF003314">
    <property type="entry name" value="IPP_isomerase"/>
    <property type="match status" value="1"/>
</dbReference>
<comment type="caution">
    <text evidence="13">The sequence shown here is derived from an EMBL/GenBank/DDBJ whole genome shotgun (WGS) entry which is preliminary data.</text>
</comment>
<organism evidence="13 14">
    <name type="scientific">Salsuginibacillus halophilus</name>
    <dbReference type="NCBI Taxonomy" id="517424"/>
    <lineage>
        <taxon>Bacteria</taxon>
        <taxon>Bacillati</taxon>
        <taxon>Bacillota</taxon>
        <taxon>Bacilli</taxon>
        <taxon>Bacillales</taxon>
        <taxon>Bacillaceae</taxon>
        <taxon>Salsuginibacillus</taxon>
    </lineage>
</organism>
<dbReference type="EC" id="5.3.3.2" evidence="11"/>
<comment type="caution">
    <text evidence="11">Lacks conserved residue(s) required for the propagation of feature annotation.</text>
</comment>
<keyword evidence="2 11" id="KW-0963">Cytoplasm</keyword>
<comment type="subcellular location">
    <subcellularLocation>
        <location evidence="11">Cytoplasm</location>
    </subcellularLocation>
</comment>
<dbReference type="Proteomes" id="UP000242310">
    <property type="component" value="Unassembled WGS sequence"/>
</dbReference>
<dbReference type="GO" id="GO:0010181">
    <property type="term" value="F:FMN binding"/>
    <property type="evidence" value="ECO:0007669"/>
    <property type="project" value="UniProtKB-UniRule"/>
</dbReference>
<feature type="binding site" evidence="11">
    <location>
        <begin position="280"/>
        <end position="281"/>
    </location>
    <ligand>
        <name>FMN</name>
        <dbReference type="ChEBI" id="CHEBI:58210"/>
    </ligand>
</feature>
<feature type="domain" description="FMN-dependent dehydrogenase" evidence="12">
    <location>
        <begin position="165"/>
        <end position="324"/>
    </location>
</feature>
<dbReference type="GO" id="GO:0008299">
    <property type="term" value="P:isoprenoid biosynthetic process"/>
    <property type="evidence" value="ECO:0007669"/>
    <property type="project" value="UniProtKB-UniRule"/>
</dbReference>
<dbReference type="GO" id="GO:0070402">
    <property type="term" value="F:NADPH binding"/>
    <property type="evidence" value="ECO:0007669"/>
    <property type="project" value="UniProtKB-UniRule"/>
</dbReference>
<keyword evidence="7 11" id="KW-0521">NADP</keyword>
<evidence type="ECO:0000256" key="1">
    <source>
        <dbReference type="ARBA" id="ARBA00001917"/>
    </source>
</evidence>
<evidence type="ECO:0000256" key="7">
    <source>
        <dbReference type="ARBA" id="ARBA00022857"/>
    </source>
</evidence>
<dbReference type="GO" id="GO:0005737">
    <property type="term" value="C:cytoplasm"/>
    <property type="evidence" value="ECO:0007669"/>
    <property type="project" value="UniProtKB-SubCell"/>
</dbReference>
<dbReference type="RefSeq" id="WP_106587808.1">
    <property type="nucleotide sequence ID" value="NZ_PYAV01000003.1"/>
</dbReference>
<dbReference type="SUPFAM" id="SSF51395">
    <property type="entry name" value="FMN-linked oxidoreductases"/>
    <property type="match status" value="1"/>
</dbReference>